<dbReference type="GO" id="GO:0005201">
    <property type="term" value="F:extracellular matrix structural constituent"/>
    <property type="evidence" value="ECO:0007669"/>
    <property type="project" value="InterPro"/>
</dbReference>
<dbReference type="Proteomes" id="UP001153269">
    <property type="component" value="Unassembled WGS sequence"/>
</dbReference>
<evidence type="ECO:0000313" key="12">
    <source>
        <dbReference type="Proteomes" id="UP001153269"/>
    </source>
</evidence>
<dbReference type="InterPro" id="IPR019326">
    <property type="entry name" value="NDNF"/>
</dbReference>
<dbReference type="Pfam" id="PF01413">
    <property type="entry name" value="C4"/>
    <property type="match status" value="2"/>
</dbReference>
<evidence type="ECO:0000256" key="2">
    <source>
        <dbReference type="ARBA" id="ARBA00004302"/>
    </source>
</evidence>
<keyword evidence="12" id="KW-1185">Reference proteome</keyword>
<dbReference type="EMBL" id="CADEAL010004217">
    <property type="protein sequence ID" value="CAB1454557.1"/>
    <property type="molecule type" value="Genomic_DNA"/>
</dbReference>
<dbReference type="FunFam" id="2.170.240.10:FF:000001">
    <property type="entry name" value="Collagen IV alpha 1 chain"/>
    <property type="match status" value="1"/>
</dbReference>
<dbReference type="SUPFAM" id="SSF56436">
    <property type="entry name" value="C-type lectin-like"/>
    <property type="match status" value="2"/>
</dbReference>
<name>A0A9N7VSK4_PLEPL</name>
<evidence type="ECO:0000256" key="9">
    <source>
        <dbReference type="SAM" id="MobiDB-lite"/>
    </source>
</evidence>
<dbReference type="AlphaFoldDB" id="A0A9N7VSK4"/>
<dbReference type="InterPro" id="IPR036954">
    <property type="entry name" value="Collagen_IV_NC_sf"/>
</dbReference>
<evidence type="ECO:0000256" key="3">
    <source>
        <dbReference type="ARBA" id="ARBA00022525"/>
    </source>
</evidence>
<organism evidence="11 12">
    <name type="scientific">Pleuronectes platessa</name>
    <name type="common">European plaice</name>
    <dbReference type="NCBI Taxonomy" id="8262"/>
    <lineage>
        <taxon>Eukaryota</taxon>
        <taxon>Metazoa</taxon>
        <taxon>Chordata</taxon>
        <taxon>Craniata</taxon>
        <taxon>Vertebrata</taxon>
        <taxon>Euteleostomi</taxon>
        <taxon>Actinopterygii</taxon>
        <taxon>Neopterygii</taxon>
        <taxon>Teleostei</taxon>
        <taxon>Neoteleostei</taxon>
        <taxon>Acanthomorphata</taxon>
        <taxon>Carangaria</taxon>
        <taxon>Pleuronectiformes</taxon>
        <taxon>Pleuronectoidei</taxon>
        <taxon>Pleuronectidae</taxon>
        <taxon>Pleuronectes</taxon>
    </lineage>
</organism>
<dbReference type="PANTHER" id="PTHR14619">
    <property type="entry name" value="NEURON-DERIVED NEUROTROPHIC FACTOR"/>
    <property type="match status" value="1"/>
</dbReference>
<proteinExistence type="predicted"/>
<evidence type="ECO:0000256" key="4">
    <source>
        <dbReference type="ARBA" id="ARBA00022530"/>
    </source>
</evidence>
<evidence type="ECO:0000256" key="8">
    <source>
        <dbReference type="ARBA" id="ARBA00023157"/>
    </source>
</evidence>
<dbReference type="PANTHER" id="PTHR14619:SF8">
    <property type="entry name" value="COLLAGEN TYPE IV ALPHA 4 CHAIN"/>
    <property type="match status" value="1"/>
</dbReference>
<evidence type="ECO:0000256" key="6">
    <source>
        <dbReference type="ARBA" id="ARBA00022869"/>
    </source>
</evidence>
<evidence type="ECO:0000256" key="5">
    <source>
        <dbReference type="ARBA" id="ARBA00022737"/>
    </source>
</evidence>
<feature type="domain" description="Collagen IV NC1" evidence="10">
    <location>
        <begin position="233"/>
        <end position="456"/>
    </location>
</feature>
<comment type="subcellular location">
    <subcellularLocation>
        <location evidence="2">Secreted</location>
        <location evidence="2">Extracellular space</location>
        <location evidence="2">Extracellular matrix</location>
        <location evidence="2">Basement membrane</location>
    </subcellularLocation>
</comment>
<dbReference type="SMART" id="SM00111">
    <property type="entry name" value="C4"/>
    <property type="match status" value="2"/>
</dbReference>
<keyword evidence="3" id="KW-0964">Secreted</keyword>
<dbReference type="GO" id="GO:0005581">
    <property type="term" value="C:collagen trimer"/>
    <property type="evidence" value="ECO:0007669"/>
    <property type="project" value="UniProtKB-KW"/>
</dbReference>
<evidence type="ECO:0000313" key="11">
    <source>
        <dbReference type="EMBL" id="CAB1454557.1"/>
    </source>
</evidence>
<keyword evidence="5" id="KW-0677">Repeat</keyword>
<dbReference type="GO" id="GO:0005604">
    <property type="term" value="C:basement membrane"/>
    <property type="evidence" value="ECO:0007669"/>
    <property type="project" value="UniProtKB-SubCell"/>
</dbReference>
<dbReference type="InterPro" id="IPR001442">
    <property type="entry name" value="Collagen_IV_NC"/>
</dbReference>
<dbReference type="InterPro" id="IPR016187">
    <property type="entry name" value="CTDL_fold"/>
</dbReference>
<comment type="caution">
    <text evidence="11">The sequence shown here is derived from an EMBL/GenBank/DDBJ whole genome shotgun (WGS) entry which is preliminary data.</text>
</comment>
<evidence type="ECO:0000256" key="7">
    <source>
        <dbReference type="ARBA" id="ARBA00023119"/>
    </source>
</evidence>
<evidence type="ECO:0000256" key="1">
    <source>
        <dbReference type="ARBA" id="ARBA00003696"/>
    </source>
</evidence>
<protein>
    <recommendedName>
        <fullName evidence="10">Collagen IV NC1 domain-containing protein</fullName>
    </recommendedName>
</protein>
<evidence type="ECO:0000259" key="10">
    <source>
        <dbReference type="PROSITE" id="PS51403"/>
    </source>
</evidence>
<reference evidence="11" key="1">
    <citation type="submission" date="2020-03" db="EMBL/GenBank/DDBJ databases">
        <authorList>
            <person name="Weist P."/>
        </authorList>
    </citation>
    <scope>NUCLEOTIDE SEQUENCE</scope>
</reference>
<dbReference type="Pfam" id="PF01391">
    <property type="entry name" value="Collagen"/>
    <property type="match status" value="1"/>
</dbReference>
<comment type="function">
    <text evidence="1">Type IV collagen is the major structural component of glomerular basement membranes (GBM), forming a 'chicken-wire' meshwork together with laminins, proteoglycans and entactin/nidogen.</text>
</comment>
<accession>A0A9N7VSK4</accession>
<keyword evidence="6" id="KW-0084">Basement membrane</keyword>
<keyword evidence="4" id="KW-0272">Extracellular matrix</keyword>
<gene>
    <name evidence="11" type="ORF">PLEPLA_LOCUS42323</name>
</gene>
<feature type="region of interest" description="Disordered" evidence="9">
    <location>
        <begin position="132"/>
        <end position="230"/>
    </location>
</feature>
<dbReference type="PROSITE" id="PS51403">
    <property type="entry name" value="NC1_IV"/>
    <property type="match status" value="1"/>
</dbReference>
<keyword evidence="7" id="KW-0176">Collagen</keyword>
<dbReference type="InterPro" id="IPR008160">
    <property type="entry name" value="Collagen"/>
</dbReference>
<dbReference type="Gene3D" id="2.170.240.10">
    <property type="entry name" value="Collagen IV, non-collagenous"/>
    <property type="match status" value="1"/>
</dbReference>
<keyword evidence="8" id="KW-1015">Disulfide bond</keyword>
<sequence>MASLGLVAHLAIKGFQVFQAIKEVSAHQVQLAQVGLKVFQASLAKLDTLAQNATHLHRDPMEMSSRGTRPSRQQHILLWRSRTDWPPRVREVPMVPEVLKDPKVSKVSLGHGALREKRVQLEIVVSEMPSVRGAPGDSISGRVGVAPPGLPGPIGPPGSRGFPGDVGPPGGPGREKGSAGSMGGPGLPGPAGPNGYVGDPGEVGQQGFIGPQGVSGPPGEQGPPGHRRTSRSGFLLVVHSQSVQVPQCPEGSSQLWVGYSLVYLEGQEKAHTQDLGQAGSCLPVFSTMPFSYCNTAACHYAGRNDKSYWLSTTAPIPMMPLFGQEISSHISRCAVCETVSLAVAFHSQDHMVPACPPGWRSLWKGFSFLLHTGEGVNGGGQSLTSSGSCLKDFRTHPFIECQGERGSCHYFANLYSFWLTTVSETEQFIIPRPGTIKAADKQRHKASQCHDQLLYILQHAGPGMEGARI</sequence>